<name>A0AA39YEX9_9PEZI</name>
<dbReference type="AlphaFoldDB" id="A0AA39YEX9"/>
<evidence type="ECO:0000313" key="3">
    <source>
        <dbReference type="Proteomes" id="UP001174936"/>
    </source>
</evidence>
<feature type="compositionally biased region" description="Basic residues" evidence="1">
    <location>
        <begin position="1"/>
        <end position="10"/>
    </location>
</feature>
<evidence type="ECO:0000313" key="2">
    <source>
        <dbReference type="EMBL" id="KAK0651388.1"/>
    </source>
</evidence>
<gene>
    <name evidence="2" type="ORF">B0T16DRAFT_78164</name>
</gene>
<proteinExistence type="predicted"/>
<dbReference type="Proteomes" id="UP001174936">
    <property type="component" value="Unassembled WGS sequence"/>
</dbReference>
<accession>A0AA39YEX9</accession>
<sequence>MPTSRKRGRDSRHESLRQPAAASSRSLSAKAAWNWQTEDAWKMEAHFAQRCSPHMLLAPISTSHRRGAVAHRARMSRARLMVERATARHNKKQSIYGAQMQAASHGCDSVSNRIMSLRNPSNGRTARRNEGLLGSYLQGGGSQSEGCARPCQPCQGPPLNCRQWKKRAGRQRESRKSQLEAPLNPRHGTDVR</sequence>
<feature type="region of interest" description="Disordered" evidence="1">
    <location>
        <begin position="147"/>
        <end position="192"/>
    </location>
</feature>
<organism evidence="2 3">
    <name type="scientific">Cercophora newfieldiana</name>
    <dbReference type="NCBI Taxonomy" id="92897"/>
    <lineage>
        <taxon>Eukaryota</taxon>
        <taxon>Fungi</taxon>
        <taxon>Dikarya</taxon>
        <taxon>Ascomycota</taxon>
        <taxon>Pezizomycotina</taxon>
        <taxon>Sordariomycetes</taxon>
        <taxon>Sordariomycetidae</taxon>
        <taxon>Sordariales</taxon>
        <taxon>Lasiosphaeriaceae</taxon>
        <taxon>Cercophora</taxon>
    </lineage>
</organism>
<reference evidence="2" key="1">
    <citation type="submission" date="2023-06" db="EMBL/GenBank/DDBJ databases">
        <title>Genome-scale phylogeny and comparative genomics of the fungal order Sordariales.</title>
        <authorList>
            <consortium name="Lawrence Berkeley National Laboratory"/>
            <person name="Hensen N."/>
            <person name="Bonometti L."/>
            <person name="Westerberg I."/>
            <person name="Brannstrom I.O."/>
            <person name="Guillou S."/>
            <person name="Cros-Aarteil S."/>
            <person name="Calhoun S."/>
            <person name="Haridas S."/>
            <person name="Kuo A."/>
            <person name="Mondo S."/>
            <person name="Pangilinan J."/>
            <person name="Riley R."/>
            <person name="Labutti K."/>
            <person name="Andreopoulos B."/>
            <person name="Lipzen A."/>
            <person name="Chen C."/>
            <person name="Yanf M."/>
            <person name="Daum C."/>
            <person name="Ng V."/>
            <person name="Clum A."/>
            <person name="Steindorff A."/>
            <person name="Ohm R."/>
            <person name="Martin F."/>
            <person name="Silar P."/>
            <person name="Natvig D."/>
            <person name="Lalanne C."/>
            <person name="Gautier V."/>
            <person name="Ament-Velasquez S.L."/>
            <person name="Kruys A."/>
            <person name="Hutchinson M.I."/>
            <person name="Powell A.J."/>
            <person name="Barry K."/>
            <person name="Miller A.N."/>
            <person name="Grigoriev I.V."/>
            <person name="Debuchy R."/>
            <person name="Gladieux P."/>
            <person name="Thoren M.H."/>
            <person name="Johannesson H."/>
        </authorList>
    </citation>
    <scope>NUCLEOTIDE SEQUENCE</scope>
    <source>
        <strain evidence="2">SMH2532-1</strain>
    </source>
</reference>
<comment type="caution">
    <text evidence="2">The sequence shown here is derived from an EMBL/GenBank/DDBJ whole genome shotgun (WGS) entry which is preliminary data.</text>
</comment>
<feature type="region of interest" description="Disordered" evidence="1">
    <location>
        <begin position="1"/>
        <end position="28"/>
    </location>
</feature>
<protein>
    <submittedName>
        <fullName evidence="2">Uncharacterized protein</fullName>
    </submittedName>
</protein>
<evidence type="ECO:0000256" key="1">
    <source>
        <dbReference type="SAM" id="MobiDB-lite"/>
    </source>
</evidence>
<keyword evidence="3" id="KW-1185">Reference proteome</keyword>
<dbReference type="EMBL" id="JAULSV010000002">
    <property type="protein sequence ID" value="KAK0651388.1"/>
    <property type="molecule type" value="Genomic_DNA"/>
</dbReference>